<name>A0A1R4HTG6_9GAMM</name>
<dbReference type="EMBL" id="FUKM01000014">
    <property type="protein sequence ID" value="SJN10473.1"/>
    <property type="molecule type" value="Genomic_DNA"/>
</dbReference>
<gene>
    <name evidence="1" type="ORF">CZ787_03750</name>
</gene>
<dbReference type="AlphaFoldDB" id="A0A1R4HTG6"/>
<sequence length="39" mass="4658">MFHQGIIKEYSLKRYNILVCKENFLTLSDFISGIFVAYR</sequence>
<organism evidence="1 2">
    <name type="scientific">Halomonas citrativorans</name>
    <dbReference type="NCBI Taxonomy" id="2742612"/>
    <lineage>
        <taxon>Bacteria</taxon>
        <taxon>Pseudomonadati</taxon>
        <taxon>Pseudomonadota</taxon>
        <taxon>Gammaproteobacteria</taxon>
        <taxon>Oceanospirillales</taxon>
        <taxon>Halomonadaceae</taxon>
        <taxon>Halomonas</taxon>
    </lineage>
</organism>
<dbReference type="Proteomes" id="UP000196331">
    <property type="component" value="Unassembled WGS sequence"/>
</dbReference>
<evidence type="ECO:0000313" key="2">
    <source>
        <dbReference type="Proteomes" id="UP000196331"/>
    </source>
</evidence>
<evidence type="ECO:0000313" key="1">
    <source>
        <dbReference type="EMBL" id="SJN10473.1"/>
    </source>
</evidence>
<reference evidence="1 2" key="1">
    <citation type="submission" date="2017-02" db="EMBL/GenBank/DDBJ databases">
        <authorList>
            <person name="Dridi B."/>
        </authorList>
    </citation>
    <scope>NUCLEOTIDE SEQUENCE [LARGE SCALE GENOMIC DNA]</scope>
    <source>
        <strain evidence="1 2">JB380</strain>
    </source>
</reference>
<proteinExistence type="predicted"/>
<protein>
    <submittedName>
        <fullName evidence="1">Uncharacterized protein</fullName>
    </submittedName>
</protein>
<accession>A0A1R4HTG6</accession>
<comment type="caution">
    <text evidence="1">The sequence shown here is derived from an EMBL/GenBank/DDBJ whole genome shotgun (WGS) entry which is preliminary data.</text>
</comment>